<name>H3CDL6_TETNG</name>
<dbReference type="PANTHER" id="PTHR24396">
    <property type="entry name" value="ZINC FINGER PROTEIN"/>
    <property type="match status" value="1"/>
</dbReference>
<evidence type="ECO:0000313" key="8">
    <source>
        <dbReference type="Ensembl" id="ENSTNIP00000006339.1"/>
    </source>
</evidence>
<comment type="subcellular location">
    <subcellularLocation>
        <location evidence="1">Nucleus</location>
    </subcellularLocation>
</comment>
<evidence type="ECO:0000259" key="7">
    <source>
        <dbReference type="PROSITE" id="PS50157"/>
    </source>
</evidence>
<keyword evidence="9" id="KW-1185">Reference proteome</keyword>
<dbReference type="InParanoid" id="H3CDL6"/>
<dbReference type="SUPFAM" id="SSF57667">
    <property type="entry name" value="beta-beta-alpha zinc fingers"/>
    <property type="match status" value="1"/>
</dbReference>
<dbReference type="SMART" id="SM00355">
    <property type="entry name" value="ZnF_C2H2"/>
    <property type="match status" value="4"/>
</dbReference>
<sequence length="557" mass="61706">PNKDIVCQLCGAWFETRKGLSSHARAHLRHFGLECSESKSSPIDLLNQLIDSDNFKMKPRVLQPESTSRASGLSSTVFFFSLFLFKTVHLANLYQHLNLNLPLSVPGPPAKRQKSSCIRVFHLSGADTMTVPQIINDFAALLVFFCEAPKEIGCEFCGEYFENRKGLSSHARSHLRQMGITEWSVNGSPIDTLRDVMTRQGQPFAFSIKSIKKTSPSSPGASKSSLLASSSSLPVSLLSRVSSTCIQPLSLPQPLAVSKSNSLHSDSCSSGLTIKLKPEPAQLEVTLSGPLKRSHGFPSGTLNWSSSDSVFPLNLAMVQKPEPQRDIRCEFCGEYFENRKGLSSHARSHLRQMGITVWSVNGSPIDTLREVMMKKFRPRIEEESPEGNRGSQGLPISSCQLSKFHKSPLKFLQSKQLHKGLPKGLASTDLASTSAASSAGKFFRFISPVKRTQCVETDQSASPQLKAISSQSHDFCLTRKSFPDKPGLQVPFFLDPSCELCGFFFENRKALASHARAHLRQFGVTEWSVNGSPIETLSAWMRTRPKKVLEMHRRYTQ</sequence>
<feature type="domain" description="C2H2-type" evidence="7">
    <location>
        <begin position="496"/>
        <end position="518"/>
    </location>
</feature>
<dbReference type="PANTHER" id="PTHR24396:SF22">
    <property type="entry name" value="PROTEIN WIZ"/>
    <property type="match status" value="1"/>
</dbReference>
<dbReference type="GO" id="GO:0008270">
    <property type="term" value="F:zinc ion binding"/>
    <property type="evidence" value="ECO:0007669"/>
    <property type="project" value="UniProtKB-KW"/>
</dbReference>
<feature type="domain" description="C2H2-type" evidence="7">
    <location>
        <begin position="327"/>
        <end position="354"/>
    </location>
</feature>
<proteinExistence type="predicted"/>
<dbReference type="GO" id="GO:0005634">
    <property type="term" value="C:nucleus"/>
    <property type="evidence" value="ECO:0007669"/>
    <property type="project" value="UniProtKB-SubCell"/>
</dbReference>
<dbReference type="PROSITE" id="PS00028">
    <property type="entry name" value="ZINC_FINGER_C2H2_1"/>
    <property type="match status" value="4"/>
</dbReference>
<reference evidence="8" key="3">
    <citation type="submission" date="2025-09" db="UniProtKB">
        <authorList>
            <consortium name="Ensembl"/>
        </authorList>
    </citation>
    <scope>IDENTIFICATION</scope>
</reference>
<dbReference type="PROSITE" id="PS50157">
    <property type="entry name" value="ZINC_FINGER_C2H2_2"/>
    <property type="match status" value="4"/>
</dbReference>
<feature type="domain" description="C2H2-type" evidence="7">
    <location>
        <begin position="152"/>
        <end position="179"/>
    </location>
</feature>
<evidence type="ECO:0000256" key="6">
    <source>
        <dbReference type="PROSITE-ProRule" id="PRU00042"/>
    </source>
</evidence>
<dbReference type="InterPro" id="IPR036236">
    <property type="entry name" value="Znf_C2H2_sf"/>
</dbReference>
<evidence type="ECO:0000256" key="1">
    <source>
        <dbReference type="ARBA" id="ARBA00004123"/>
    </source>
</evidence>
<evidence type="ECO:0000313" key="9">
    <source>
        <dbReference type="Proteomes" id="UP000007303"/>
    </source>
</evidence>
<evidence type="ECO:0000256" key="2">
    <source>
        <dbReference type="ARBA" id="ARBA00022723"/>
    </source>
</evidence>
<evidence type="ECO:0000256" key="3">
    <source>
        <dbReference type="ARBA" id="ARBA00022771"/>
    </source>
</evidence>
<dbReference type="InterPro" id="IPR051643">
    <property type="entry name" value="Transcr_Reg_ZincFinger"/>
</dbReference>
<dbReference type="Ensembl" id="ENSTNIT00000006488.1">
    <property type="protein sequence ID" value="ENSTNIP00000006339.1"/>
    <property type="gene ID" value="ENSTNIG00000003739.1"/>
</dbReference>
<dbReference type="HOGENOM" id="CLU_489661_0_0_1"/>
<keyword evidence="2" id="KW-0479">Metal-binding</keyword>
<dbReference type="InterPro" id="IPR013087">
    <property type="entry name" value="Znf_C2H2_type"/>
</dbReference>
<evidence type="ECO:0000256" key="5">
    <source>
        <dbReference type="ARBA" id="ARBA00023242"/>
    </source>
</evidence>
<dbReference type="STRING" id="99883.ENSTNIP00000006339"/>
<dbReference type="OMA" id="WAPHEND"/>
<dbReference type="AlphaFoldDB" id="H3CDL6"/>
<evidence type="ECO:0000256" key="4">
    <source>
        <dbReference type="ARBA" id="ARBA00022833"/>
    </source>
</evidence>
<accession>H3CDL6</accession>
<reference evidence="9" key="1">
    <citation type="journal article" date="2004" name="Nature">
        <title>Genome duplication in the teleost fish Tetraodon nigroviridis reveals the early vertebrate proto-karyotype.</title>
        <authorList>
            <person name="Jaillon O."/>
            <person name="Aury J.-M."/>
            <person name="Brunet F."/>
            <person name="Petit J.-L."/>
            <person name="Stange-Thomann N."/>
            <person name="Mauceli E."/>
            <person name="Bouneau L."/>
            <person name="Fischer C."/>
            <person name="Ozouf-Costaz C."/>
            <person name="Bernot A."/>
            <person name="Nicaud S."/>
            <person name="Jaffe D."/>
            <person name="Fisher S."/>
            <person name="Lutfalla G."/>
            <person name="Dossat C."/>
            <person name="Segurens B."/>
            <person name="Dasilva C."/>
            <person name="Salanoubat M."/>
            <person name="Levy M."/>
            <person name="Boudet N."/>
            <person name="Castellano S."/>
            <person name="Anthouard V."/>
            <person name="Jubin C."/>
            <person name="Castelli V."/>
            <person name="Katinka M."/>
            <person name="Vacherie B."/>
            <person name="Biemont C."/>
            <person name="Skalli Z."/>
            <person name="Cattolico L."/>
            <person name="Poulain J."/>
            <person name="De Berardinis V."/>
            <person name="Cruaud C."/>
            <person name="Duprat S."/>
            <person name="Brottier P."/>
            <person name="Coutanceau J.-P."/>
            <person name="Gouzy J."/>
            <person name="Parra G."/>
            <person name="Lardier G."/>
            <person name="Chapple C."/>
            <person name="McKernan K.J."/>
            <person name="McEwan P."/>
            <person name="Bosak S."/>
            <person name="Kellis M."/>
            <person name="Volff J.-N."/>
            <person name="Guigo R."/>
            <person name="Zody M.C."/>
            <person name="Mesirov J."/>
            <person name="Lindblad-Toh K."/>
            <person name="Birren B."/>
            <person name="Nusbaum C."/>
            <person name="Kahn D."/>
            <person name="Robinson-Rechavi M."/>
            <person name="Laudet V."/>
            <person name="Schachter V."/>
            <person name="Quetier F."/>
            <person name="Saurin W."/>
            <person name="Scarpelli C."/>
            <person name="Wincker P."/>
            <person name="Lander E.S."/>
            <person name="Weissenbach J."/>
            <person name="Roest Crollius H."/>
        </authorList>
    </citation>
    <scope>NUCLEOTIDE SEQUENCE [LARGE SCALE GENOMIC DNA]</scope>
</reference>
<protein>
    <recommendedName>
        <fullName evidence="7">C2H2-type domain-containing protein</fullName>
    </recommendedName>
</protein>
<dbReference type="Proteomes" id="UP000007303">
    <property type="component" value="Unassembled WGS sequence"/>
</dbReference>
<dbReference type="GO" id="GO:0000978">
    <property type="term" value="F:RNA polymerase II cis-regulatory region sequence-specific DNA binding"/>
    <property type="evidence" value="ECO:0007669"/>
    <property type="project" value="TreeGrafter"/>
</dbReference>
<keyword evidence="3 6" id="KW-0863">Zinc-finger</keyword>
<dbReference type="GeneTree" id="ENSGT00940000159979"/>
<reference evidence="8" key="2">
    <citation type="submission" date="2025-08" db="UniProtKB">
        <authorList>
            <consortium name="Ensembl"/>
        </authorList>
    </citation>
    <scope>IDENTIFICATION</scope>
</reference>
<keyword evidence="4" id="KW-0862">Zinc</keyword>
<dbReference type="GO" id="GO:0000981">
    <property type="term" value="F:DNA-binding transcription factor activity, RNA polymerase II-specific"/>
    <property type="evidence" value="ECO:0007669"/>
    <property type="project" value="TreeGrafter"/>
</dbReference>
<keyword evidence="5" id="KW-0539">Nucleus</keyword>
<organism evidence="8 9">
    <name type="scientific">Tetraodon nigroviridis</name>
    <name type="common">Spotted green pufferfish</name>
    <name type="synonym">Chelonodon nigroviridis</name>
    <dbReference type="NCBI Taxonomy" id="99883"/>
    <lineage>
        <taxon>Eukaryota</taxon>
        <taxon>Metazoa</taxon>
        <taxon>Chordata</taxon>
        <taxon>Craniata</taxon>
        <taxon>Vertebrata</taxon>
        <taxon>Euteleostomi</taxon>
        <taxon>Actinopterygii</taxon>
        <taxon>Neopterygii</taxon>
        <taxon>Teleostei</taxon>
        <taxon>Neoteleostei</taxon>
        <taxon>Acanthomorphata</taxon>
        <taxon>Eupercaria</taxon>
        <taxon>Tetraodontiformes</taxon>
        <taxon>Tetradontoidea</taxon>
        <taxon>Tetraodontidae</taxon>
        <taxon>Tetraodon</taxon>
    </lineage>
</organism>
<feature type="domain" description="C2H2-type" evidence="7">
    <location>
        <begin position="5"/>
        <end position="27"/>
    </location>
</feature>